<dbReference type="PANTHER" id="PTHR10562">
    <property type="entry name" value="SMALL UBIQUITIN-RELATED MODIFIER"/>
    <property type="match status" value="1"/>
</dbReference>
<evidence type="ECO:0000313" key="1">
    <source>
        <dbReference type="EMBL" id="WVZ66446.1"/>
    </source>
</evidence>
<dbReference type="InterPro" id="IPR029071">
    <property type="entry name" value="Ubiquitin-like_domsf"/>
</dbReference>
<proteinExistence type="predicted"/>
<dbReference type="Proteomes" id="UP001341281">
    <property type="component" value="Chromosome 03"/>
</dbReference>
<evidence type="ECO:0000313" key="2">
    <source>
        <dbReference type="Proteomes" id="UP001341281"/>
    </source>
</evidence>
<sequence>MPLFFVTPVVTDEKGRKVNRTMQPGDKLQDLMDFYYARVPVVPYGEGVFLYRGERVDGRRTPLNYDMVKNGDYQIEFFYEMKPSTFVTLTVTDVKEDAVVTRTMRRTERLQDLMDFYYAMAPYDLGTFFFNLKKISGDQTPMDLEMEGDEDQEIDFIPVLIG</sequence>
<name>A0AAQ3WLZ1_PASNO</name>
<dbReference type="EMBL" id="CP144747">
    <property type="protein sequence ID" value="WVZ66446.1"/>
    <property type="molecule type" value="Genomic_DNA"/>
</dbReference>
<accession>A0AAQ3WLZ1</accession>
<organism evidence="1 2">
    <name type="scientific">Paspalum notatum var. saurae</name>
    <dbReference type="NCBI Taxonomy" id="547442"/>
    <lineage>
        <taxon>Eukaryota</taxon>
        <taxon>Viridiplantae</taxon>
        <taxon>Streptophyta</taxon>
        <taxon>Embryophyta</taxon>
        <taxon>Tracheophyta</taxon>
        <taxon>Spermatophyta</taxon>
        <taxon>Magnoliopsida</taxon>
        <taxon>Liliopsida</taxon>
        <taxon>Poales</taxon>
        <taxon>Poaceae</taxon>
        <taxon>PACMAD clade</taxon>
        <taxon>Panicoideae</taxon>
        <taxon>Andropogonodae</taxon>
        <taxon>Paspaleae</taxon>
        <taxon>Paspalinae</taxon>
        <taxon>Paspalum</taxon>
    </lineage>
</organism>
<dbReference type="SUPFAM" id="SSF54236">
    <property type="entry name" value="Ubiquitin-like"/>
    <property type="match status" value="2"/>
</dbReference>
<gene>
    <name evidence="1" type="ORF">U9M48_015659</name>
</gene>
<dbReference type="Gene3D" id="3.10.20.90">
    <property type="entry name" value="Phosphatidylinositol 3-kinase Catalytic Subunit, Chain A, domain 1"/>
    <property type="match status" value="2"/>
</dbReference>
<dbReference type="AlphaFoldDB" id="A0AAQ3WLZ1"/>
<reference evidence="1 2" key="1">
    <citation type="submission" date="2024-02" db="EMBL/GenBank/DDBJ databases">
        <title>High-quality chromosome-scale genome assembly of Pensacola bahiagrass (Paspalum notatum Flugge var. saurae).</title>
        <authorList>
            <person name="Vega J.M."/>
            <person name="Podio M."/>
            <person name="Orjuela J."/>
            <person name="Siena L.A."/>
            <person name="Pessino S.C."/>
            <person name="Combes M.C."/>
            <person name="Mariac C."/>
            <person name="Albertini E."/>
            <person name="Pupilli F."/>
            <person name="Ortiz J.P.A."/>
            <person name="Leblanc O."/>
        </authorList>
    </citation>
    <scope>NUCLEOTIDE SEQUENCE [LARGE SCALE GENOMIC DNA]</scope>
    <source>
        <strain evidence="1">R1</strain>
        <tissue evidence="1">Leaf</tissue>
    </source>
</reference>
<keyword evidence="2" id="KW-1185">Reference proteome</keyword>
<dbReference type="CDD" id="cd01763">
    <property type="entry name" value="Ubl_SUMO_like"/>
    <property type="match status" value="1"/>
</dbReference>
<protein>
    <submittedName>
        <fullName evidence="1">Uncharacterized protein</fullName>
    </submittedName>
</protein>